<dbReference type="EMBL" id="FQZZ01000005">
    <property type="protein sequence ID" value="SHK45876.1"/>
    <property type="molecule type" value="Genomic_DNA"/>
</dbReference>
<sequence>MTTLPLDPLDWLARDPDEDLGVDLPDGRRHEWPALWDDNGGAELRRRATFVRRVRDDAELPRGVTPPAGRLLDALGFLPGIPLPVLLDLADWVNYRLSLAIAHGGPIPEAPLTFLQELGDLAKVSANNILETVPTDDQG</sequence>
<dbReference type="Proteomes" id="UP000324252">
    <property type="component" value="Unassembled WGS sequence"/>
</dbReference>
<dbReference type="RefSeq" id="WP_149787591.1">
    <property type="nucleotide sequence ID" value="NZ_FNIO01000002.1"/>
</dbReference>
<protein>
    <submittedName>
        <fullName evidence="1">Uncharacterized protein</fullName>
    </submittedName>
</protein>
<name>A0A1H0F7G0_9RHOB</name>
<dbReference type="AlphaFoldDB" id="A0A1H0F7G0"/>
<proteinExistence type="predicted"/>
<accession>A0A1H0F7G0</accession>
<organism evidence="1 2">
    <name type="scientific">Lutimaribacter pacificus</name>
    <dbReference type="NCBI Taxonomy" id="391948"/>
    <lineage>
        <taxon>Bacteria</taxon>
        <taxon>Pseudomonadati</taxon>
        <taxon>Pseudomonadota</taxon>
        <taxon>Alphaproteobacteria</taxon>
        <taxon>Rhodobacterales</taxon>
        <taxon>Roseobacteraceae</taxon>
        <taxon>Lutimaribacter</taxon>
    </lineage>
</organism>
<evidence type="ECO:0000313" key="1">
    <source>
        <dbReference type="EMBL" id="SHK45876.1"/>
    </source>
</evidence>
<evidence type="ECO:0000313" key="2">
    <source>
        <dbReference type="Proteomes" id="UP000324252"/>
    </source>
</evidence>
<reference evidence="1 2" key="1">
    <citation type="submission" date="2016-11" db="EMBL/GenBank/DDBJ databases">
        <authorList>
            <person name="Varghese N."/>
            <person name="Submissions S."/>
        </authorList>
    </citation>
    <scope>NUCLEOTIDE SEQUENCE [LARGE SCALE GENOMIC DNA]</scope>
    <source>
        <strain evidence="1 2">DSM 29620</strain>
    </source>
</reference>
<gene>
    <name evidence="1" type="ORF">SAMN05444142_105217</name>
</gene>
<keyword evidence="2" id="KW-1185">Reference proteome</keyword>